<dbReference type="OrthoDB" id="9782903at2"/>
<proteinExistence type="predicted"/>
<dbReference type="InterPro" id="IPR009561">
    <property type="entry name" value="DUF1177"/>
</dbReference>
<dbReference type="AlphaFoldDB" id="A0A0L0MB00"/>
<dbReference type="Pfam" id="PF06675">
    <property type="entry name" value="DUF1177"/>
    <property type="match status" value="1"/>
</dbReference>
<evidence type="ECO:0008006" key="3">
    <source>
        <dbReference type="Google" id="ProtNLM"/>
    </source>
</evidence>
<dbReference type="Proteomes" id="UP000036959">
    <property type="component" value="Unassembled WGS sequence"/>
</dbReference>
<dbReference type="EMBL" id="LFJJ01000160">
    <property type="protein sequence ID" value="KND59109.1"/>
    <property type="molecule type" value="Genomic_DNA"/>
</dbReference>
<dbReference type="RefSeq" id="WP_050455062.1">
    <property type="nucleotide sequence ID" value="NZ_LFJJ01000160.1"/>
</dbReference>
<evidence type="ECO:0000313" key="2">
    <source>
        <dbReference type="Proteomes" id="UP000036959"/>
    </source>
</evidence>
<protein>
    <recommendedName>
        <fullName evidence="3">DUF1177 domain-containing protein</fullName>
    </recommendedName>
</protein>
<comment type="caution">
    <text evidence="1">The sequence shown here is derived from an EMBL/GenBank/DDBJ whole genome shotgun (WGS) entry which is preliminary data.</text>
</comment>
<gene>
    <name evidence="1" type="ORF">BVER_05044c</name>
</gene>
<reference evidence="2" key="1">
    <citation type="submission" date="2015-06" db="EMBL/GenBank/DDBJ databases">
        <title>Comparative genomics of Burkholderia leaf nodule symbionts.</title>
        <authorList>
            <person name="Carlier A."/>
            <person name="Eberl L."/>
            <person name="Pinto-Carbo M."/>
        </authorList>
    </citation>
    <scope>NUCLEOTIDE SEQUENCE [LARGE SCALE GENOMIC DNA]</scope>
    <source>
        <strain evidence="2">UZHbot4</strain>
    </source>
</reference>
<keyword evidence="2" id="KW-1185">Reference proteome</keyword>
<sequence length="314" mass="33411">MSLTQTLQVFEAFDSHYASGQTVVDLLAPFADLGVTVDVTEIGWPKGTTDFVKIAIPGESGKRQGGTAKTLGIVGRLGGIGARPSRIGLVSDADGAIAAVAAALKLAQMRRNGDPLPGDVFLTTHICPTAPTRPHDPVDFMDSPIDTEDVNAHEVWDEMDAVLSLDTTKGNRIINHSGYAISPTVKDGYILRVSEDLIRIMEMTSGKPAVTFPVTTQDITPYGNGVHHLNSIMQPSIATSAPVVCVAITTQSVVPGCGTGASHETDIALSVKFAVEVAKEFGRGTCSFFDEKDYARLIELYGSLAHLKVRHPNK</sequence>
<dbReference type="PATRIC" id="fig|242163.4.peg.1797"/>
<evidence type="ECO:0000313" key="1">
    <source>
        <dbReference type="EMBL" id="KND59109.1"/>
    </source>
</evidence>
<accession>A0A0L0MB00</accession>
<name>A0A0L0MB00_9BURK</name>
<organism evidence="1 2">
    <name type="scientific">Candidatus Burkholderia verschuerenii</name>
    <dbReference type="NCBI Taxonomy" id="242163"/>
    <lineage>
        <taxon>Bacteria</taxon>
        <taxon>Pseudomonadati</taxon>
        <taxon>Pseudomonadota</taxon>
        <taxon>Betaproteobacteria</taxon>
        <taxon>Burkholderiales</taxon>
        <taxon>Burkholderiaceae</taxon>
        <taxon>Burkholderia</taxon>
    </lineage>
</organism>